<protein>
    <recommendedName>
        <fullName evidence="2">WxL domain-containing protein</fullName>
    </recommendedName>
</protein>
<feature type="chain" id="PRO_5025023411" description="WxL domain-containing protein" evidence="1">
    <location>
        <begin position="26"/>
        <end position="180"/>
    </location>
</feature>
<gene>
    <name evidence="3" type="ORF">QuyetLC_26700</name>
</gene>
<comment type="caution">
    <text evidence="3">The sequence shown here is derived from an EMBL/GenBank/DDBJ whole genome shotgun (WGS) entry which is preliminary data.</text>
</comment>
<reference evidence="3" key="1">
    <citation type="submission" date="2019-12" db="EMBL/GenBank/DDBJ databases">
        <title>Epidemiological and comparative genomic analysis of Bacillus anthracis isolated from northern Vietnam.</title>
        <authorList>
            <person name="Hoang T.T.H."/>
            <person name="Dang D.A."/>
            <person name="Pham M.H."/>
            <person name="Luong M.H."/>
            <person name="Tran N.D."/>
            <person name="Nguyen T.H."/>
            <person name="Nguyen T.T."/>
            <person name="Inoue S."/>
            <person name="Morikawa S."/>
            <person name="Okutani A."/>
        </authorList>
    </citation>
    <scope>NUCLEOTIDE SEQUENCE</scope>
    <source>
        <strain evidence="3">QuyetLC</strain>
    </source>
</reference>
<accession>A0A640MKC1</accession>
<dbReference type="InterPro" id="IPR027994">
    <property type="entry name" value="WxL_dom"/>
</dbReference>
<dbReference type="EMBL" id="BLEY01000027">
    <property type="protein sequence ID" value="GEU14176.1"/>
    <property type="molecule type" value="Genomic_DNA"/>
</dbReference>
<feature type="domain" description="WxL" evidence="2">
    <location>
        <begin position="41"/>
        <end position="180"/>
    </location>
</feature>
<evidence type="ECO:0000313" key="3">
    <source>
        <dbReference type="EMBL" id="GEU14176.1"/>
    </source>
</evidence>
<reference evidence="3" key="2">
    <citation type="submission" date="2019-12" db="EMBL/GenBank/DDBJ databases">
        <authorList>
            <person name="Hoang T.H.H."/>
            <person name="Okutani A."/>
        </authorList>
    </citation>
    <scope>NUCLEOTIDE SEQUENCE</scope>
    <source>
        <strain evidence="3">QuyetLC</strain>
    </source>
</reference>
<keyword evidence="1" id="KW-0732">Signal</keyword>
<dbReference type="AlphaFoldDB" id="A0A640MKC1"/>
<feature type="signal peptide" evidence="1">
    <location>
        <begin position="1"/>
        <end position="25"/>
    </location>
</feature>
<dbReference type="Pfam" id="PF13731">
    <property type="entry name" value="WxL"/>
    <property type="match status" value="1"/>
</dbReference>
<evidence type="ECO:0000259" key="2">
    <source>
        <dbReference type="Pfam" id="PF13731"/>
    </source>
</evidence>
<organism evidence="3">
    <name type="scientific">Bacillus anthracis</name>
    <name type="common">anthrax bacterium</name>
    <dbReference type="NCBI Taxonomy" id="1392"/>
    <lineage>
        <taxon>Bacteria</taxon>
        <taxon>Bacillati</taxon>
        <taxon>Bacillota</taxon>
        <taxon>Bacilli</taxon>
        <taxon>Bacillales</taxon>
        <taxon>Bacillaceae</taxon>
        <taxon>Bacillus</taxon>
        <taxon>Bacillus cereus group</taxon>
    </lineage>
</organism>
<sequence length="180" mass="19424">MFKKGILMSAFILLVSIVGTSSVYAEEGEGMESLVKLRLGGELLLTEVPTFSYGRISYDGTSKTVDLPETQKMTVSDKTGLGEGWRVTVSFKDTKFKTGGFKLKVTPTIDSELAIAASTTTLNGDEASVLQANSAEAYTKDRNDFTFDYASGESNQLTIPDNAKSGSYATILTWNLESTP</sequence>
<evidence type="ECO:0000256" key="1">
    <source>
        <dbReference type="SAM" id="SignalP"/>
    </source>
</evidence>
<proteinExistence type="predicted"/>
<name>A0A640MKC1_BACAN</name>